<evidence type="ECO:0000313" key="3">
    <source>
        <dbReference type="Proteomes" id="UP000324222"/>
    </source>
</evidence>
<sequence length="69" mass="7690">MLIKEELRIGYTRLNAHLHRLGMTDSPHCPWCPTRHPRTPAPALSSSPLTPCGPPPLTDYYPPTQANTD</sequence>
<evidence type="ECO:0000313" key="2">
    <source>
        <dbReference type="EMBL" id="MPC09639.1"/>
    </source>
</evidence>
<protein>
    <submittedName>
        <fullName evidence="2">Uncharacterized protein</fullName>
    </submittedName>
</protein>
<feature type="compositionally biased region" description="Low complexity" evidence="1">
    <location>
        <begin position="41"/>
        <end position="50"/>
    </location>
</feature>
<feature type="region of interest" description="Disordered" evidence="1">
    <location>
        <begin position="35"/>
        <end position="69"/>
    </location>
</feature>
<comment type="caution">
    <text evidence="2">The sequence shown here is derived from an EMBL/GenBank/DDBJ whole genome shotgun (WGS) entry which is preliminary data.</text>
</comment>
<gene>
    <name evidence="2" type="ORF">E2C01_002256</name>
</gene>
<accession>A0A5B7CJG4</accession>
<keyword evidence="3" id="KW-1185">Reference proteome</keyword>
<reference evidence="2 3" key="1">
    <citation type="submission" date="2019-05" db="EMBL/GenBank/DDBJ databases">
        <title>Another draft genome of Portunus trituberculatus and its Hox gene families provides insights of decapod evolution.</title>
        <authorList>
            <person name="Jeong J.-H."/>
            <person name="Song I."/>
            <person name="Kim S."/>
            <person name="Choi T."/>
            <person name="Kim D."/>
            <person name="Ryu S."/>
            <person name="Kim W."/>
        </authorList>
    </citation>
    <scope>NUCLEOTIDE SEQUENCE [LARGE SCALE GENOMIC DNA]</scope>
    <source>
        <tissue evidence="2">Muscle</tissue>
    </source>
</reference>
<proteinExistence type="predicted"/>
<dbReference type="EMBL" id="VSRR010000078">
    <property type="protein sequence ID" value="MPC09639.1"/>
    <property type="molecule type" value="Genomic_DNA"/>
</dbReference>
<name>A0A5B7CJG4_PORTR</name>
<dbReference type="AlphaFoldDB" id="A0A5B7CJG4"/>
<dbReference type="Proteomes" id="UP000324222">
    <property type="component" value="Unassembled WGS sequence"/>
</dbReference>
<evidence type="ECO:0000256" key="1">
    <source>
        <dbReference type="SAM" id="MobiDB-lite"/>
    </source>
</evidence>
<organism evidence="2 3">
    <name type="scientific">Portunus trituberculatus</name>
    <name type="common">Swimming crab</name>
    <name type="synonym">Neptunus trituberculatus</name>
    <dbReference type="NCBI Taxonomy" id="210409"/>
    <lineage>
        <taxon>Eukaryota</taxon>
        <taxon>Metazoa</taxon>
        <taxon>Ecdysozoa</taxon>
        <taxon>Arthropoda</taxon>
        <taxon>Crustacea</taxon>
        <taxon>Multicrustacea</taxon>
        <taxon>Malacostraca</taxon>
        <taxon>Eumalacostraca</taxon>
        <taxon>Eucarida</taxon>
        <taxon>Decapoda</taxon>
        <taxon>Pleocyemata</taxon>
        <taxon>Brachyura</taxon>
        <taxon>Eubrachyura</taxon>
        <taxon>Portunoidea</taxon>
        <taxon>Portunidae</taxon>
        <taxon>Portuninae</taxon>
        <taxon>Portunus</taxon>
    </lineage>
</organism>